<dbReference type="InterPro" id="IPR059154">
    <property type="entry name" value="Glce_b_sandwich"/>
</dbReference>
<dbReference type="Pfam" id="PF06662">
    <property type="entry name" value="C5-epim_C"/>
    <property type="match status" value="1"/>
</dbReference>
<dbReference type="EC" id="5.1.3.17" evidence="6"/>
<evidence type="ECO:0000313" key="15">
    <source>
        <dbReference type="EMBL" id="VDD90796.1"/>
    </source>
</evidence>
<dbReference type="GO" id="GO:0015012">
    <property type="term" value="P:heparan sulfate proteoglycan biosynthetic process"/>
    <property type="evidence" value="ECO:0007669"/>
    <property type="project" value="InterPro"/>
</dbReference>
<keyword evidence="16" id="KW-1185">Reference proteome</keyword>
<protein>
    <recommendedName>
        <fullName evidence="6">heparosan-N-sulfate-glucuronate 5-epimerase</fullName>
        <ecNumber evidence="6">5.1.3.17</ecNumber>
    </recommendedName>
</protein>
<evidence type="ECO:0000259" key="14">
    <source>
        <dbReference type="Pfam" id="PF21174"/>
    </source>
</evidence>
<dbReference type="WBParaSite" id="EVEC_0000593601-mRNA-1">
    <property type="protein sequence ID" value="EVEC_0000593601-mRNA-1"/>
    <property type="gene ID" value="EVEC_0000593601"/>
</dbReference>
<dbReference type="STRING" id="51028.A0A0N4V6P3"/>
<feature type="domain" description="D-glucuronyl C5-epimerase C-terminal" evidence="13">
    <location>
        <begin position="364"/>
        <end position="562"/>
    </location>
</feature>
<dbReference type="PANTHER" id="PTHR13174">
    <property type="entry name" value="D-GLUCURONYL C5-EPIMERASE"/>
    <property type="match status" value="1"/>
</dbReference>
<comment type="similarity">
    <text evidence="5">Belongs to the D-glucuronyl C5-epimerase family.</text>
</comment>
<feature type="domain" description="D-glucuronyl C5-epimerase beta-sandwich" evidence="14">
    <location>
        <begin position="209"/>
        <end position="307"/>
    </location>
</feature>
<dbReference type="OrthoDB" id="5914444at2759"/>
<gene>
    <name evidence="15" type="ORF">EVEC_LOCUS5547</name>
</gene>
<reference evidence="17" key="1">
    <citation type="submission" date="2016-04" db="UniProtKB">
        <authorList>
            <consortium name="WormBaseParasite"/>
        </authorList>
    </citation>
    <scope>IDENTIFICATION</scope>
</reference>
<evidence type="ECO:0000256" key="4">
    <source>
        <dbReference type="ARBA" id="ARBA00005093"/>
    </source>
</evidence>
<evidence type="ECO:0000256" key="7">
    <source>
        <dbReference type="ARBA" id="ARBA00022692"/>
    </source>
</evidence>
<evidence type="ECO:0000256" key="11">
    <source>
        <dbReference type="ARBA" id="ARBA00023235"/>
    </source>
</evidence>
<sequence length="573" mass="65040">MDVLKFSLEEDIERTGESVLQKEPGVTAIHCSADGGKLMQCYRDKDDVYFPFEKFLKNRFELSGKVVKDPQTQKNYFEWYTSSARVKTPNISSYDPFGPFGHFAYYSVETRDRVRCINAQKGVPMSTQWSSEPYFYPVQIAQYALQHFSRFKTNTALDSLALGEDVDQWTISAESSIVKSLDIYSQEPYMNIISKGTEMGLQWLISANSYGVKIGLSSATSMMTVTFSWKPSSTASFAIFAYVPQSKSVYELHYVRKDDSRCVWSEDNNVFNTFSYFLRSFKRWHIVNRNFMVDLDRALVTKVKKRKPGPVLHPAYLVVLTSLGDVEGLWVSFSGNCFVKDVRQRSSSNLDNFLVAAEWFLKNQNDAGGWSVPVSRTVGGTHLSLPAGWHSAMAQGHALSVLVRAFGLLNDSVYLDVAGKALDVFEKAASDGGVSNELFGHTWYEEYPTVPGTYVLNGFMYSLIGLYDFASTPSKFASRAKNLFDKGSRLVTYILGLFFLPNFFLSLYDTGSGSVYDLRHFTLKTAPNVARWDYHAVHVYLLKWIYGITNVKYFDEVADRWIGYSRGRRAKHN</sequence>
<keyword evidence="11" id="KW-0413">Isomerase</keyword>
<evidence type="ECO:0000256" key="8">
    <source>
        <dbReference type="ARBA" id="ARBA00022968"/>
    </source>
</evidence>
<dbReference type="GO" id="GO:0005794">
    <property type="term" value="C:Golgi apparatus"/>
    <property type="evidence" value="ECO:0007669"/>
    <property type="project" value="TreeGrafter"/>
</dbReference>
<comment type="pathway">
    <text evidence="3">Glycan metabolism; heparin biosynthesis.</text>
</comment>
<dbReference type="GO" id="GO:0030210">
    <property type="term" value="P:heparin proteoglycan biosynthetic process"/>
    <property type="evidence" value="ECO:0007669"/>
    <property type="project" value="UniProtKB-UniPathway"/>
</dbReference>
<evidence type="ECO:0000256" key="12">
    <source>
        <dbReference type="ARBA" id="ARBA00037847"/>
    </source>
</evidence>
<reference evidence="15 16" key="2">
    <citation type="submission" date="2018-10" db="EMBL/GenBank/DDBJ databases">
        <authorList>
            <consortium name="Pathogen Informatics"/>
        </authorList>
    </citation>
    <scope>NUCLEOTIDE SEQUENCE [LARGE SCALE GENOMIC DNA]</scope>
</reference>
<evidence type="ECO:0000256" key="1">
    <source>
        <dbReference type="ARBA" id="ARBA00000434"/>
    </source>
</evidence>
<organism evidence="17">
    <name type="scientific">Enterobius vermicularis</name>
    <name type="common">Human pinworm</name>
    <dbReference type="NCBI Taxonomy" id="51028"/>
    <lineage>
        <taxon>Eukaryota</taxon>
        <taxon>Metazoa</taxon>
        <taxon>Ecdysozoa</taxon>
        <taxon>Nematoda</taxon>
        <taxon>Chromadorea</taxon>
        <taxon>Rhabditida</taxon>
        <taxon>Spirurina</taxon>
        <taxon>Oxyuridomorpha</taxon>
        <taxon>Oxyuroidea</taxon>
        <taxon>Oxyuridae</taxon>
        <taxon>Enterobius</taxon>
    </lineage>
</organism>
<name>A0A0N4V6P3_ENTVE</name>
<evidence type="ECO:0000256" key="10">
    <source>
        <dbReference type="ARBA" id="ARBA00023136"/>
    </source>
</evidence>
<comment type="subcellular location">
    <subcellularLocation>
        <location evidence="12">Endomembrane system</location>
        <topology evidence="12">Single-pass membrane protein</topology>
    </subcellularLocation>
    <subcellularLocation>
        <location evidence="2">Membrane</location>
        <topology evidence="2">Single-pass type II membrane protein</topology>
    </subcellularLocation>
</comment>
<accession>A0A0N4V6P3</accession>
<keyword evidence="7" id="KW-0812">Transmembrane</keyword>
<evidence type="ECO:0000259" key="13">
    <source>
        <dbReference type="Pfam" id="PF06662"/>
    </source>
</evidence>
<evidence type="ECO:0000256" key="2">
    <source>
        <dbReference type="ARBA" id="ARBA00004606"/>
    </source>
</evidence>
<dbReference type="AlphaFoldDB" id="A0A0N4V6P3"/>
<evidence type="ECO:0000256" key="3">
    <source>
        <dbReference type="ARBA" id="ARBA00004841"/>
    </source>
</evidence>
<evidence type="ECO:0000256" key="5">
    <source>
        <dbReference type="ARBA" id="ARBA00005584"/>
    </source>
</evidence>
<dbReference type="UniPathway" id="UPA00862"/>
<dbReference type="InterPro" id="IPR010598">
    <property type="entry name" value="C5-epim_C"/>
</dbReference>
<keyword evidence="10" id="KW-0472">Membrane</keyword>
<evidence type="ECO:0000313" key="17">
    <source>
        <dbReference type="WBParaSite" id="EVEC_0000593601-mRNA-1"/>
    </source>
</evidence>
<evidence type="ECO:0000256" key="9">
    <source>
        <dbReference type="ARBA" id="ARBA00022989"/>
    </source>
</evidence>
<comment type="pathway">
    <text evidence="4">Glycan metabolism; heparan sulfate biosynthesis.</text>
</comment>
<dbReference type="Proteomes" id="UP000274131">
    <property type="component" value="Unassembled WGS sequence"/>
</dbReference>
<dbReference type="InterPro" id="IPR039721">
    <property type="entry name" value="C5-epimerase"/>
</dbReference>
<dbReference type="Pfam" id="PF21174">
    <property type="entry name" value="Glce_b_sandwich"/>
    <property type="match status" value="1"/>
</dbReference>
<proteinExistence type="inferred from homology"/>
<dbReference type="GO" id="GO:0047464">
    <property type="term" value="F:heparosan-N-sulfate-glucuronate 5-epimerase activity"/>
    <property type="evidence" value="ECO:0007669"/>
    <property type="project" value="UniProtKB-EC"/>
</dbReference>
<keyword evidence="9" id="KW-1133">Transmembrane helix</keyword>
<dbReference type="EMBL" id="UXUI01008198">
    <property type="protein sequence ID" value="VDD90796.1"/>
    <property type="molecule type" value="Genomic_DNA"/>
</dbReference>
<evidence type="ECO:0000313" key="16">
    <source>
        <dbReference type="Proteomes" id="UP000274131"/>
    </source>
</evidence>
<dbReference type="PANTHER" id="PTHR13174:SF3">
    <property type="entry name" value="D-GLUCURONYL C5-EPIMERASE"/>
    <property type="match status" value="1"/>
</dbReference>
<keyword evidence="8" id="KW-0735">Signal-anchor</keyword>
<evidence type="ECO:0000256" key="6">
    <source>
        <dbReference type="ARBA" id="ARBA00012087"/>
    </source>
</evidence>
<comment type="catalytic activity">
    <reaction evidence="1">
        <text>[heparosan-N-sulfate](n) = [heparan-N-sulfate](n)</text>
        <dbReference type="Rhea" id="RHEA:20197"/>
        <dbReference type="Rhea" id="RHEA-COMP:9556"/>
        <dbReference type="Rhea" id="RHEA-COMP:9557"/>
        <dbReference type="ChEBI" id="CHEBI:58041"/>
        <dbReference type="ChEBI" id="CHEBI:58287"/>
        <dbReference type="EC" id="5.1.3.17"/>
    </reaction>
</comment>